<sequence length="211" mass="23364">MRAVGNVDLNGGQALPAERVLGLYWNASADEFCFNFKCPRVDAAVVNGTKIPTKREVLKLLMSLFDPLGFLAHFLIKGKILFQQIWRTGLGWDDSLSEMLMQSWKTWLAALADASKMTIPRCYHPNLQVGTNIQLHTFVDASEEAFAAVCYLRLEVDGGVAVSFVTAKTKVAPLKPLSIPRMELQAAVLGVRIAKIIKMELQLNVTECLLV</sequence>
<dbReference type="InterPro" id="IPR008042">
    <property type="entry name" value="Retrotrans_Pao"/>
</dbReference>
<accession>A0A8J2KQZ9</accession>
<dbReference type="Proteomes" id="UP000708208">
    <property type="component" value="Unassembled WGS sequence"/>
</dbReference>
<dbReference type="Pfam" id="PF05380">
    <property type="entry name" value="Peptidase_A17"/>
    <property type="match status" value="1"/>
</dbReference>
<dbReference type="OrthoDB" id="8037279at2759"/>
<evidence type="ECO:0000313" key="2">
    <source>
        <dbReference type="Proteomes" id="UP000708208"/>
    </source>
</evidence>
<keyword evidence="2" id="KW-1185">Reference proteome</keyword>
<gene>
    <name evidence="1" type="ORF">AFUS01_LOCUS30150</name>
</gene>
<dbReference type="PANTHER" id="PTHR47331">
    <property type="entry name" value="PHD-TYPE DOMAIN-CONTAINING PROTEIN"/>
    <property type="match status" value="1"/>
</dbReference>
<name>A0A8J2KQZ9_9HEXA</name>
<dbReference type="AlphaFoldDB" id="A0A8J2KQZ9"/>
<comment type="caution">
    <text evidence="1">The sequence shown here is derived from an EMBL/GenBank/DDBJ whole genome shotgun (WGS) entry which is preliminary data.</text>
</comment>
<organism evidence="1 2">
    <name type="scientific">Allacma fusca</name>
    <dbReference type="NCBI Taxonomy" id="39272"/>
    <lineage>
        <taxon>Eukaryota</taxon>
        <taxon>Metazoa</taxon>
        <taxon>Ecdysozoa</taxon>
        <taxon>Arthropoda</taxon>
        <taxon>Hexapoda</taxon>
        <taxon>Collembola</taxon>
        <taxon>Symphypleona</taxon>
        <taxon>Sminthuridae</taxon>
        <taxon>Allacma</taxon>
    </lineage>
</organism>
<proteinExistence type="predicted"/>
<dbReference type="EMBL" id="CAJVCH010457576">
    <property type="protein sequence ID" value="CAG7819720.1"/>
    <property type="molecule type" value="Genomic_DNA"/>
</dbReference>
<dbReference type="PANTHER" id="PTHR47331:SF5">
    <property type="entry name" value="RIBONUCLEASE H"/>
    <property type="match status" value="1"/>
</dbReference>
<protein>
    <submittedName>
        <fullName evidence="1">Uncharacterized protein</fullName>
    </submittedName>
</protein>
<evidence type="ECO:0000313" key="1">
    <source>
        <dbReference type="EMBL" id="CAG7819720.1"/>
    </source>
</evidence>
<reference evidence="1" key="1">
    <citation type="submission" date="2021-06" db="EMBL/GenBank/DDBJ databases">
        <authorList>
            <person name="Hodson N. C."/>
            <person name="Mongue J. A."/>
            <person name="Jaron S. K."/>
        </authorList>
    </citation>
    <scope>NUCLEOTIDE SEQUENCE</scope>
</reference>